<keyword evidence="5" id="KW-1185">Reference proteome</keyword>
<accession>A0ABN9PRN8</accession>
<organism evidence="4 5">
    <name type="scientific">Prorocentrum cordatum</name>
    <dbReference type="NCBI Taxonomy" id="2364126"/>
    <lineage>
        <taxon>Eukaryota</taxon>
        <taxon>Sar</taxon>
        <taxon>Alveolata</taxon>
        <taxon>Dinophyceae</taxon>
        <taxon>Prorocentrales</taxon>
        <taxon>Prorocentraceae</taxon>
        <taxon>Prorocentrum</taxon>
    </lineage>
</organism>
<keyword evidence="2" id="KW-0472">Membrane</keyword>
<dbReference type="InterPro" id="IPR002656">
    <property type="entry name" value="Acyl_transf_3_dom"/>
</dbReference>
<protein>
    <recommendedName>
        <fullName evidence="3">Acyltransferase 3 domain-containing protein</fullName>
    </recommendedName>
</protein>
<keyword evidence="2" id="KW-1133">Transmembrane helix</keyword>
<dbReference type="Pfam" id="PF01757">
    <property type="entry name" value="Acyl_transf_3"/>
    <property type="match status" value="1"/>
</dbReference>
<feature type="domain" description="Acyltransferase 3" evidence="3">
    <location>
        <begin position="111"/>
        <end position="283"/>
    </location>
</feature>
<proteinExistence type="predicted"/>
<dbReference type="EMBL" id="CAUYUJ010001114">
    <property type="protein sequence ID" value="CAK0794261.1"/>
    <property type="molecule type" value="Genomic_DNA"/>
</dbReference>
<reference evidence="4" key="1">
    <citation type="submission" date="2023-10" db="EMBL/GenBank/DDBJ databases">
        <authorList>
            <person name="Chen Y."/>
            <person name="Shah S."/>
            <person name="Dougan E. K."/>
            <person name="Thang M."/>
            <person name="Chan C."/>
        </authorList>
    </citation>
    <scope>NUCLEOTIDE SEQUENCE [LARGE SCALE GENOMIC DNA]</scope>
</reference>
<name>A0ABN9PRN8_9DINO</name>
<dbReference type="Proteomes" id="UP001189429">
    <property type="component" value="Unassembled WGS sequence"/>
</dbReference>
<evidence type="ECO:0000313" key="5">
    <source>
        <dbReference type="Proteomes" id="UP001189429"/>
    </source>
</evidence>
<feature type="transmembrane region" description="Helical" evidence="2">
    <location>
        <begin position="180"/>
        <end position="198"/>
    </location>
</feature>
<feature type="compositionally biased region" description="Polar residues" evidence="1">
    <location>
        <begin position="93"/>
        <end position="102"/>
    </location>
</feature>
<feature type="region of interest" description="Disordered" evidence="1">
    <location>
        <begin position="26"/>
        <end position="107"/>
    </location>
</feature>
<keyword evidence="2" id="KW-0812">Transmembrane</keyword>
<evidence type="ECO:0000259" key="3">
    <source>
        <dbReference type="Pfam" id="PF01757"/>
    </source>
</evidence>
<comment type="caution">
    <text evidence="4">The sequence shown here is derived from an EMBL/GenBank/DDBJ whole genome shotgun (WGS) entry which is preliminary data.</text>
</comment>
<feature type="transmembrane region" description="Helical" evidence="2">
    <location>
        <begin position="257"/>
        <end position="274"/>
    </location>
</feature>
<gene>
    <name evidence="4" type="ORF">PCOR1329_LOCUS4324</name>
</gene>
<feature type="transmembrane region" description="Helical" evidence="2">
    <location>
        <begin position="142"/>
        <end position="159"/>
    </location>
</feature>
<evidence type="ECO:0000256" key="1">
    <source>
        <dbReference type="SAM" id="MobiDB-lite"/>
    </source>
</evidence>
<feature type="compositionally biased region" description="Low complexity" evidence="1">
    <location>
        <begin position="44"/>
        <end position="72"/>
    </location>
</feature>
<evidence type="ECO:0000313" key="4">
    <source>
        <dbReference type="EMBL" id="CAK0794261.1"/>
    </source>
</evidence>
<sequence>MAAPAAGGPARGGACVRLSALCGAGGQARAPLEAAPGPELLGHRAPLAGAPRAAEGEGPAPAAEEALAEAPAVQEGAPGPKGSETPGPAGTPRDQTPASTKARSAKAPRLDALDAPRWLCSCMIVCYHFYKEELGVFAEWGSAWTQFFFVLSGFVLAYVEMARPVSKAPNISQLEYLRKRLITVYPTYLLALLLRMLTNRIYHPAFDWAVLPMHVLLIQSWVPICIEKEAHPREICVDFPIACGPADSHVLCATQRWNGVAWFMSCLVVYWLLLRPLARHFRTYSIGACPT</sequence>
<evidence type="ECO:0000256" key="2">
    <source>
        <dbReference type="SAM" id="Phobius"/>
    </source>
</evidence>